<protein>
    <submittedName>
        <fullName evidence="9">Protein ENHANCED DOWNY MILDEW 2-like isoform X2</fullName>
    </submittedName>
</protein>
<dbReference type="InterPro" id="IPR058939">
    <property type="entry name" value="Mtase_EDM2"/>
</dbReference>
<feature type="compositionally biased region" description="Basic and acidic residues" evidence="7">
    <location>
        <begin position="901"/>
        <end position="929"/>
    </location>
</feature>
<dbReference type="Pfam" id="PF12047">
    <property type="entry name" value="DNMT1-RFD"/>
    <property type="match status" value="1"/>
</dbReference>
<dbReference type="GO" id="GO:0008270">
    <property type="term" value="F:zinc ion binding"/>
    <property type="evidence" value="ECO:0007669"/>
    <property type="project" value="UniProtKB-KW"/>
</dbReference>
<proteinExistence type="predicted"/>
<reference evidence="9" key="2">
    <citation type="submission" date="2023-04" db="EMBL/GenBank/DDBJ databases">
        <authorList>
            <person name="Bruccoleri R.E."/>
            <person name="Oakeley E.J."/>
            <person name="Faust A.-M."/>
            <person name="Dessus-Babus S."/>
            <person name="Altorfer M."/>
            <person name="Burckhardt D."/>
            <person name="Oertli M."/>
            <person name="Naumann U."/>
            <person name="Petersen F."/>
            <person name="Wong J."/>
        </authorList>
    </citation>
    <scope>NUCLEOTIDE SEQUENCE</scope>
    <source>
        <strain evidence="9">GSM-AAB239-AS_SAM_17_03QT</strain>
        <tissue evidence="9">Leaf</tissue>
    </source>
</reference>
<dbReference type="InterPro" id="IPR013083">
    <property type="entry name" value="Znf_RING/FYVE/PHD"/>
</dbReference>
<accession>A0AAX6HB84</accession>
<keyword evidence="2" id="KW-0479">Metal-binding</keyword>
<dbReference type="GO" id="GO:0005634">
    <property type="term" value="C:nucleus"/>
    <property type="evidence" value="ECO:0007669"/>
    <property type="project" value="UniProtKB-SubCell"/>
</dbReference>
<dbReference type="SMART" id="SM00249">
    <property type="entry name" value="PHD"/>
    <property type="match status" value="3"/>
</dbReference>
<evidence type="ECO:0000256" key="5">
    <source>
        <dbReference type="ARBA" id="ARBA00022833"/>
    </source>
</evidence>
<dbReference type="InterPro" id="IPR055197">
    <property type="entry name" value="PHDvar_NSD"/>
</dbReference>
<evidence type="ECO:0000313" key="10">
    <source>
        <dbReference type="Proteomes" id="UP001140949"/>
    </source>
</evidence>
<keyword evidence="4" id="KW-0863">Zinc-finger</keyword>
<evidence type="ECO:0000313" key="9">
    <source>
        <dbReference type="EMBL" id="KAJ6838266.1"/>
    </source>
</evidence>
<keyword evidence="3" id="KW-0677">Repeat</keyword>
<keyword evidence="6" id="KW-0539">Nucleus</keyword>
<gene>
    <name evidence="9" type="ORF">M6B38_321085</name>
</gene>
<dbReference type="InterPro" id="IPR055198">
    <property type="entry name" value="NSD_PHD"/>
</dbReference>
<evidence type="ECO:0000256" key="6">
    <source>
        <dbReference type="ARBA" id="ARBA00023242"/>
    </source>
</evidence>
<feature type="compositionally biased region" description="Basic and acidic residues" evidence="7">
    <location>
        <begin position="184"/>
        <end position="201"/>
    </location>
</feature>
<feature type="compositionally biased region" description="Basic and acidic residues" evidence="7">
    <location>
        <begin position="986"/>
        <end position="998"/>
    </location>
</feature>
<feature type="compositionally biased region" description="Basic residues" evidence="7">
    <location>
        <begin position="946"/>
        <end position="955"/>
    </location>
</feature>
<evidence type="ECO:0000256" key="4">
    <source>
        <dbReference type="ARBA" id="ARBA00022771"/>
    </source>
</evidence>
<feature type="region of interest" description="Disordered" evidence="7">
    <location>
        <begin position="1172"/>
        <end position="1228"/>
    </location>
</feature>
<reference evidence="9" key="1">
    <citation type="journal article" date="2023" name="GigaByte">
        <title>Genome assembly of the bearded iris, Iris pallida Lam.</title>
        <authorList>
            <person name="Bruccoleri R.E."/>
            <person name="Oakeley E.J."/>
            <person name="Faust A.M.E."/>
            <person name="Altorfer M."/>
            <person name="Dessus-Babus S."/>
            <person name="Burckhardt D."/>
            <person name="Oertli M."/>
            <person name="Naumann U."/>
            <person name="Petersen F."/>
            <person name="Wong J."/>
        </authorList>
    </citation>
    <scope>NUCLEOTIDE SEQUENCE</scope>
    <source>
        <strain evidence="9">GSM-AAB239-AS_SAM_17_03QT</strain>
    </source>
</reference>
<feature type="region of interest" description="Disordered" evidence="7">
    <location>
        <begin position="184"/>
        <end position="203"/>
    </location>
</feature>
<feature type="region of interest" description="Disordered" evidence="7">
    <location>
        <begin position="901"/>
        <end position="1004"/>
    </location>
</feature>
<keyword evidence="10" id="KW-1185">Reference proteome</keyword>
<feature type="domain" description="Zinc finger PHD-type" evidence="8">
    <location>
        <begin position="228"/>
        <end position="283"/>
    </location>
</feature>
<dbReference type="CDD" id="cd15565">
    <property type="entry name" value="PHD2_NSD"/>
    <property type="match status" value="1"/>
</dbReference>
<sequence length="1228" mass="138914">MASSDDDDYLVLQSVTNYYFLEGKDDEPISFSVLPILFDEAEKPTASEEQVFLHGNGDGGLQKVYKQVIAWKVDVKDDQPEVFVLSRDRKWIKLLKPRKSYEVCIRKILITIQLLHFLRRKPESSEKTLWGHLRKVFSSSFEDRPSVNDLIGHYPLIQMFVERDGALSKSQLLLTLLADKPTKKTSSEDLRNDSDSKKPFIVDDDVDDDIVNDDGNESEEEADLFDYVCAICDNGGELLCCEGTCMRSFHATRKDGEDSDCKSLGYSRAQVQAIQNFLCKNCELKRHQCFACGKLGSSDKSASAEVFQCANATCGHFYHPNCVSDILFPNNETEALECRKKIADGQSFTCPVHKCSVCKQVENKQERDLQFATCRRCPKTYHRKCLPRKIAFEDVEEEGVIQRAWDDLLPNRILIYCLKHKIDDDLGTPIRNHIIFAEDPEKKKDAYVQETKQKALVKKKNVASLDLVQDRVTGKKPVKSTERVSSSEESQPVVRTSRGVMNQVLEFQKQLKPLKDTAQSDKRKIDGLSVMDNKRISKENNKTSMPAGSRASFGKNFISSHPKIDGETDKKIFSLVQKASSSLTLEDIIKKRAMPSTHAYTSRNIDKSITLGKVERSVEAMRTALQKLDSNGSVDDAKAVCEPDILRQLQKWSSKLKVYLAPFLHGMRYTSYGRHFTKVDKLKEIVDKLQWYVQNGDMIVDFCCGANDFSRLMKETLDASGKKCLFKNYDVIQPKNDFNFERRDWMKVQPDELPTGSQLIMGLNPPFGVKASLANKFIDKALTFKPKLVILIVPEETERLDRKNPPYDLVWEDSEFLSGKSFYLPGSVDVNDKQMEQWNLKPPPLYLWSRRDWTSNHKAIASKHDHVSKDCDNTFKDGFRVRNTMEDVAVNVEERPVKREAVSAEEIKREEKWEKSEVVSTEETRREGNRNGQNSKKRSPPEGKKSRSQRKKKRRQQEAWQSYEVEQVKNATGLSDMSISPPRASDSARDLSRSHNQEEPSVNFRRMAATSIGTPSNQLSGLEFDPIAGGSSATNGRDESIKDIAMRYSSFPSRDGLYTGSPHNWSNKDIVGRDLGSRRSEDTYAGYNNADFLGGTYRDGCGMPLDADIRTQQSRPYNLQANEDPLLRSRYSLGGFDPAPGHTPLFSSSSYGLPNSTAGSSAMQRYAPRLDETNYAVGPGNPGPNAPGRNSLYDMHEPTRDMPPNSSFAPRPTHPFPPERGSGGWLND</sequence>
<dbReference type="Pfam" id="PF23004">
    <property type="entry name" value="PHDvar_NSD"/>
    <property type="match status" value="1"/>
</dbReference>
<dbReference type="GO" id="GO:0006338">
    <property type="term" value="P:chromatin remodeling"/>
    <property type="evidence" value="ECO:0007669"/>
    <property type="project" value="UniProtKB-ARBA"/>
</dbReference>
<dbReference type="EMBL" id="JANAVB010010797">
    <property type="protein sequence ID" value="KAJ6838266.1"/>
    <property type="molecule type" value="Genomic_DNA"/>
</dbReference>
<dbReference type="PANTHER" id="PTHR46235">
    <property type="entry name" value="PHD FINGER-CONTAINING PROTEIN DDB_G0268158"/>
    <property type="match status" value="1"/>
</dbReference>
<dbReference type="AlphaFoldDB" id="A0AAX6HB84"/>
<feature type="domain" description="Zinc finger PHD-type" evidence="8">
    <location>
        <begin position="288"/>
        <end position="354"/>
    </location>
</feature>
<dbReference type="PANTHER" id="PTHR46235:SF3">
    <property type="entry name" value="PHD FINGER-CONTAINING PROTEIN DDB_G0268158"/>
    <property type="match status" value="1"/>
</dbReference>
<feature type="domain" description="Zinc finger PHD-type" evidence="8">
    <location>
        <begin position="355"/>
        <end position="421"/>
    </location>
</feature>
<evidence type="ECO:0000259" key="8">
    <source>
        <dbReference type="SMART" id="SM00249"/>
    </source>
</evidence>
<evidence type="ECO:0000256" key="2">
    <source>
        <dbReference type="ARBA" id="ARBA00022723"/>
    </source>
</evidence>
<feature type="compositionally biased region" description="Basic and acidic residues" evidence="7">
    <location>
        <begin position="473"/>
        <end position="486"/>
    </location>
</feature>
<feature type="region of interest" description="Disordered" evidence="7">
    <location>
        <begin position="473"/>
        <end position="495"/>
    </location>
</feature>
<dbReference type="InterPro" id="IPR001965">
    <property type="entry name" value="Znf_PHD"/>
</dbReference>
<dbReference type="Proteomes" id="UP001140949">
    <property type="component" value="Unassembled WGS sequence"/>
</dbReference>
<feature type="compositionally biased region" description="Polar residues" evidence="7">
    <location>
        <begin position="969"/>
        <end position="978"/>
    </location>
</feature>
<evidence type="ECO:0000256" key="1">
    <source>
        <dbReference type="ARBA" id="ARBA00004123"/>
    </source>
</evidence>
<name>A0AAX6HB84_IRIPA</name>
<dbReference type="Gene3D" id="3.30.40.10">
    <property type="entry name" value="Zinc/RING finger domain, C3HC4 (zinc finger)"/>
    <property type="match status" value="2"/>
</dbReference>
<organism evidence="9 10">
    <name type="scientific">Iris pallida</name>
    <name type="common">Sweet iris</name>
    <dbReference type="NCBI Taxonomy" id="29817"/>
    <lineage>
        <taxon>Eukaryota</taxon>
        <taxon>Viridiplantae</taxon>
        <taxon>Streptophyta</taxon>
        <taxon>Embryophyta</taxon>
        <taxon>Tracheophyta</taxon>
        <taxon>Spermatophyta</taxon>
        <taxon>Magnoliopsida</taxon>
        <taxon>Liliopsida</taxon>
        <taxon>Asparagales</taxon>
        <taxon>Iridaceae</taxon>
        <taxon>Iridoideae</taxon>
        <taxon>Irideae</taxon>
        <taxon>Iris</taxon>
    </lineage>
</organism>
<dbReference type="Pfam" id="PF26055">
    <property type="entry name" value="Mtase_EDM2"/>
    <property type="match status" value="1"/>
</dbReference>
<evidence type="ECO:0000256" key="7">
    <source>
        <dbReference type="SAM" id="MobiDB-lite"/>
    </source>
</evidence>
<keyword evidence="5" id="KW-0862">Zinc</keyword>
<dbReference type="Pfam" id="PF22908">
    <property type="entry name" value="PHD_NSD"/>
    <property type="match status" value="1"/>
</dbReference>
<comment type="caution">
    <text evidence="9">The sequence shown here is derived from an EMBL/GenBank/DDBJ whole genome shotgun (WGS) entry which is preliminary data.</text>
</comment>
<evidence type="ECO:0000256" key="3">
    <source>
        <dbReference type="ARBA" id="ARBA00022737"/>
    </source>
</evidence>
<dbReference type="InterPro" id="IPR022702">
    <property type="entry name" value="Cytosine_MeTrfase1_RFD"/>
</dbReference>
<comment type="subcellular location">
    <subcellularLocation>
        <location evidence="1">Nucleus</location>
    </subcellularLocation>
</comment>
<dbReference type="CDD" id="cd15566">
    <property type="entry name" value="PHD3_NSD"/>
    <property type="match status" value="1"/>
</dbReference>